<dbReference type="InterPro" id="IPR029063">
    <property type="entry name" value="SAM-dependent_MTases_sf"/>
</dbReference>
<evidence type="ECO:0000256" key="1">
    <source>
        <dbReference type="ARBA" id="ARBA00001957"/>
    </source>
</evidence>
<dbReference type="CDD" id="cd05930">
    <property type="entry name" value="A_NRPS"/>
    <property type="match status" value="1"/>
</dbReference>
<evidence type="ECO:0000256" key="2">
    <source>
        <dbReference type="ARBA" id="ARBA00022450"/>
    </source>
</evidence>
<dbReference type="SUPFAM" id="SSF56801">
    <property type="entry name" value="Acetyl-CoA synthetase-like"/>
    <property type="match status" value="2"/>
</dbReference>
<dbReference type="SMART" id="SM00823">
    <property type="entry name" value="PKS_PP"/>
    <property type="match status" value="2"/>
</dbReference>
<organism evidence="6 7">
    <name type="scientific">Roseofilum capinflatum BLCC-M114</name>
    <dbReference type="NCBI Taxonomy" id="3022440"/>
    <lineage>
        <taxon>Bacteria</taxon>
        <taxon>Bacillati</taxon>
        <taxon>Cyanobacteriota</taxon>
        <taxon>Cyanophyceae</taxon>
        <taxon>Desertifilales</taxon>
        <taxon>Desertifilaceae</taxon>
        <taxon>Roseofilum</taxon>
        <taxon>Roseofilum capinflatum</taxon>
    </lineage>
</organism>
<protein>
    <submittedName>
        <fullName evidence="6">Amino acid adenylation domain-containing protein</fullName>
    </submittedName>
</protein>
<proteinExistence type="predicted"/>
<dbReference type="InterPro" id="IPR001031">
    <property type="entry name" value="Thioesterase"/>
</dbReference>
<dbReference type="SMART" id="SM00824">
    <property type="entry name" value="PKS_TE"/>
    <property type="match status" value="1"/>
</dbReference>
<keyword evidence="4" id="KW-0677">Repeat</keyword>
<dbReference type="Gene3D" id="1.10.1200.10">
    <property type="entry name" value="ACP-like"/>
    <property type="match status" value="2"/>
</dbReference>
<dbReference type="InterPro" id="IPR013217">
    <property type="entry name" value="Methyltransf_12"/>
</dbReference>
<dbReference type="SUPFAM" id="SSF47336">
    <property type="entry name" value="ACP-like"/>
    <property type="match status" value="2"/>
</dbReference>
<evidence type="ECO:0000313" key="7">
    <source>
        <dbReference type="Proteomes" id="UP001235849"/>
    </source>
</evidence>
<dbReference type="NCBIfam" id="TIGR01733">
    <property type="entry name" value="AA-adenyl-dom"/>
    <property type="match status" value="2"/>
</dbReference>
<dbReference type="InterPro" id="IPR006162">
    <property type="entry name" value="Ppantetheine_attach_site"/>
</dbReference>
<dbReference type="Gene3D" id="2.30.38.10">
    <property type="entry name" value="Luciferase, Domain 3"/>
    <property type="match status" value="2"/>
</dbReference>
<gene>
    <name evidence="6" type="ORF">PMG25_13370</name>
</gene>
<dbReference type="RefSeq" id="WP_283767394.1">
    <property type="nucleotide sequence ID" value="NZ_JAQOSO010000077.1"/>
</dbReference>
<evidence type="ECO:0000256" key="4">
    <source>
        <dbReference type="ARBA" id="ARBA00022737"/>
    </source>
</evidence>
<comment type="cofactor">
    <cofactor evidence="1">
        <name>pantetheine 4'-phosphate</name>
        <dbReference type="ChEBI" id="CHEBI:47942"/>
    </cofactor>
</comment>
<dbReference type="Pfam" id="PF08242">
    <property type="entry name" value="Methyltransf_12"/>
    <property type="match status" value="1"/>
</dbReference>
<sequence>MAAASKGDRPLTSWNDTQADYPHDKCIHQLFEAQVERTPDSVAVVFEDEQLTYRELNQRANQLAGYLQGLGVGPEVLVGLCVERSLDMVVAMLGILKAGGAYVPMNPAEIGQRLAFICQDTQASVLLTQQSLLGALPQIEIEVVCLDGGWEQNSIDPKATPLSAVTAENLAYVIYTSGSTGKPKGVPIAHRNLSPLLHWGYEHLGLTQSDRCIQYLSYYFDWSVWEIFITLTSGASLFIPEEEEARNFTKTRDFIEQNQITVLHGTPTQFQNLITDARPLRTLKYACIGAEALSYALVERSHQLLPPDCRIFNMYGPTEATIITTVLEIDRLNIGNYQHLATVPIGFPVANARCYILNADGRTQSIDVPGELWISGDGVARGYINRPELTSEKFVLHSDSDGQPSDRLYKTGDLARYLPDGNIEYLGRIDDQVKIRGFRIELGEIEAVLSKHATVSQVVVVAREDIPNKKRLVAYVVSPLSDSSTTVEEEQVQQWGKLWDEAYKKPAEEWDSTLHIGGWNDSYTGKALPAIQVEEWVDCTVKRILALQPKRVLEIGCGTGMLLFRIAPHCDRYWGTDVSVEAIRYVEQQISGTRLAPAVTLRATPADDLEGIDAGFDTVVINSVISMFPSMDYLVRVLENVATLVEPGGAIFVGDVLSRPLLAAFHTSVQLARTPGSVSATELQHCIQNRIARENRLNIDPEFFIALKQHLPQISHVEIQLKRGHYQNELTRFRYDVVLHIGKPAPNPAEPPVYVNWGQDNLTVTDIRHQLQETSPARFKTLKRLLQTSSPEILVVTGVPNARIWQDLQAIERLASRECPETVGELRQQISPGGIEPEDWCQLESEVNYRINITWSSNNGKNSGKNCGEAYYDVVFVRNDRNIIPDSSIIAPPENELKPWSAYANQPYTGKKHHQLIPQLREFLQEKLPDYMVPSAFVVLDKLPLSPSGKVDRRALPAPDKSRPLLDVELVAPRTPTEEILAGIWAKILSLDEVGVLDNFFMLGGDSIQATQLISRVRDTFGIELSLHRLFESPTVAEFGELILGATRQQLAAIQPVSRAGDLPLSFAEQRLWFLDRLQEGSLTYNEQEALRLLGSLKVEALWDAVREIVRRHESLRTNYRAVDGSPVRVIRPELELKMPVVGDLQHLPPEKRLLEVQRLGQIEVGQPFDLANDPLLRVTLFQLAADDWVLLLTMHHIITDGWSTGVFCHELEALYGAYVQGKPSPLPPLLIQYADFAGWQRQPATAEILAPQLDYWKKQLAGVPPLLELPTDYPRPTVQTANGGKEFFELGVEFTERLKHLSQELGVTLFMTLFAAFSTLLYRYSGQEDIVVGTPIANRNRSEIEGLIGFFVNTLVLRSQLEGDLSFSELLQQVRQTCLDAYAHQDVPFEHLVEALQPERSLRYSPIFQVMFALQNAPMKPLELPEISFNWLQMESAKAKFDLTLSMEETEAGLIGYWEYNRDLFDAATIRRMMGHFQTLLEGILANPKARVGELPLLTEPERHQLLVEWNDTKVEYPQDKCIHQLFEEQVEQNPDAVAVVFEEERLTYHQLNCRANQLAHYLRSLGVEPEVLVGICVERSLSMIVGILGILKAGGAYVPIDPNSPAERSTFMLTDAGISILLTQEKLKSTIPSLPDVAICLDTDWHQIAQQATTNLTTSVTSNSLAYIIYTSGSTGQPKGVLIQHDNVVRLFATTESWFGFNNNDVWTLFHSYAFDFSVWEIWGALLYGGCLVVVPYWISRSPKDFYELLCLHKVTVLNQTPSAFRQLIQVEELSETQEPLNLRLVIFGGEALEIKSLEPWFDRHGDRSPQLINMYGITETTVHVTYRPLTISDLNRNSSPIGLPISDLQVYILDSHLQPVPIGIPGELHIGGAGLARGYLNRSELTAQKFIPNPFSDEPGSRLYKTGDKARYLPDGNIEFIGRIDNQVKIRGFRIELGEIEATLTQHPEISSAVVIVREDSPGDKRLVAYIVAKKEVASSDLRGFLKTKLPDYMIPSAFIFLEAIPLTPNGKCDREALRMQYRRALPAPDTEHREVNAIAPRTTTELQLVQIWSEVLNISTVGVQDNFFDLGGHSLLAVRLMARIEQQLGIHLPLTTLFTEPTIESQAHLLSSQSNVRSHAPLVPIQTQGDLPPFFCVHPVGGNVLCYAELARHLGNNQPFYGLQSLGLSGDKEPLTKIEEMAAIYIEALQQIQPQGPYYLGGWSMGGVVAWEMAQQLQVLGQKVELLTLIDSYAPSQNKQPIDDTFLINALLNDLSGMFGQEFSISAQEIQQLQPAEQLSSILTEAKRLNILPPEISLEQMGRLFEVFKANLKAIYDYQPQPYSGRVALFSASESKEDRGWNSWVTGALETYMIPGDHYGMMLPPHVRVLAQKLEAC</sequence>
<dbReference type="Pfam" id="PF00550">
    <property type="entry name" value="PP-binding"/>
    <property type="match status" value="2"/>
</dbReference>
<feature type="domain" description="Carrier" evidence="5">
    <location>
        <begin position="972"/>
        <end position="1047"/>
    </location>
</feature>
<dbReference type="PANTHER" id="PTHR45527:SF14">
    <property type="entry name" value="PLIPASTATIN SYNTHASE SUBUNIT B"/>
    <property type="match status" value="1"/>
</dbReference>
<dbReference type="Gene3D" id="3.30.559.10">
    <property type="entry name" value="Chloramphenicol acetyltransferase-like domain"/>
    <property type="match status" value="1"/>
</dbReference>
<evidence type="ECO:0000313" key="6">
    <source>
        <dbReference type="EMBL" id="MDJ1175086.1"/>
    </source>
</evidence>
<dbReference type="InterPro" id="IPR045851">
    <property type="entry name" value="AMP-bd_C_sf"/>
</dbReference>
<dbReference type="InterPro" id="IPR025110">
    <property type="entry name" value="AMP-bd_C"/>
</dbReference>
<dbReference type="PROSITE" id="PS00012">
    <property type="entry name" value="PHOSPHOPANTETHEINE"/>
    <property type="match status" value="1"/>
</dbReference>
<dbReference type="Gene3D" id="3.30.300.30">
    <property type="match status" value="3"/>
</dbReference>
<dbReference type="InterPro" id="IPR020845">
    <property type="entry name" value="AMP-binding_CS"/>
</dbReference>
<dbReference type="Gene3D" id="3.30.559.30">
    <property type="entry name" value="Nonribosomal peptide synthetase, condensation domain"/>
    <property type="match status" value="1"/>
</dbReference>
<dbReference type="InterPro" id="IPR010071">
    <property type="entry name" value="AA_adenyl_dom"/>
</dbReference>
<dbReference type="Gene3D" id="3.40.50.980">
    <property type="match status" value="4"/>
</dbReference>
<dbReference type="NCBIfam" id="NF003417">
    <property type="entry name" value="PRK04813.1"/>
    <property type="match status" value="3"/>
</dbReference>
<dbReference type="Pfam" id="PF00668">
    <property type="entry name" value="Condensation"/>
    <property type="match status" value="1"/>
</dbReference>
<dbReference type="Pfam" id="PF13193">
    <property type="entry name" value="AMP-binding_C"/>
    <property type="match status" value="1"/>
</dbReference>
<dbReference type="PANTHER" id="PTHR45527">
    <property type="entry name" value="NONRIBOSOMAL PEPTIDE SYNTHETASE"/>
    <property type="match status" value="1"/>
</dbReference>
<name>A0ABT7B9A4_9CYAN</name>
<keyword evidence="7" id="KW-1185">Reference proteome</keyword>
<dbReference type="PROSITE" id="PS50075">
    <property type="entry name" value="CARRIER"/>
    <property type="match status" value="2"/>
</dbReference>
<dbReference type="InterPro" id="IPR001242">
    <property type="entry name" value="Condensation_dom"/>
</dbReference>
<keyword evidence="3" id="KW-0597">Phosphoprotein</keyword>
<dbReference type="Gene3D" id="3.40.50.1820">
    <property type="entry name" value="alpha/beta hydrolase"/>
    <property type="match status" value="1"/>
</dbReference>
<dbReference type="Pfam" id="PF00975">
    <property type="entry name" value="Thioesterase"/>
    <property type="match status" value="1"/>
</dbReference>
<dbReference type="InterPro" id="IPR036736">
    <property type="entry name" value="ACP-like_sf"/>
</dbReference>
<reference evidence="6 7" key="1">
    <citation type="submission" date="2023-01" db="EMBL/GenBank/DDBJ databases">
        <title>Novel diversity within Roseofilum (Cyanobacteria; Desertifilaceae) from marine benthic mats with descriptions of four novel species.</title>
        <authorList>
            <person name="Wang Y."/>
            <person name="Berthold D.E."/>
            <person name="Hu J."/>
            <person name="Lefler F.W."/>
            <person name="Laughinghouse H.D. IV."/>
        </authorList>
    </citation>
    <scope>NUCLEOTIDE SEQUENCE [LARGE SCALE GENOMIC DNA]</scope>
    <source>
        <strain evidence="6 7">BLCC-M114</strain>
    </source>
</reference>
<keyword evidence="2" id="KW-0596">Phosphopantetheine</keyword>
<dbReference type="Proteomes" id="UP001235849">
    <property type="component" value="Unassembled WGS sequence"/>
</dbReference>
<dbReference type="InterPro" id="IPR020802">
    <property type="entry name" value="TesA-like"/>
</dbReference>
<dbReference type="Pfam" id="PF00501">
    <property type="entry name" value="AMP-binding"/>
    <property type="match status" value="2"/>
</dbReference>
<dbReference type="PROSITE" id="PS00455">
    <property type="entry name" value="AMP_BINDING"/>
    <property type="match status" value="2"/>
</dbReference>
<comment type="caution">
    <text evidence="6">The sequence shown here is derived from an EMBL/GenBank/DDBJ whole genome shotgun (WGS) entry which is preliminary data.</text>
</comment>
<dbReference type="CDD" id="cd19531">
    <property type="entry name" value="LCL_NRPS-like"/>
    <property type="match status" value="1"/>
</dbReference>
<dbReference type="InterPro" id="IPR009081">
    <property type="entry name" value="PP-bd_ACP"/>
</dbReference>
<dbReference type="InterPro" id="IPR029058">
    <property type="entry name" value="AB_hydrolase_fold"/>
</dbReference>
<dbReference type="InterPro" id="IPR023213">
    <property type="entry name" value="CAT-like_dom_sf"/>
</dbReference>
<evidence type="ECO:0000259" key="5">
    <source>
        <dbReference type="PROSITE" id="PS50075"/>
    </source>
</evidence>
<dbReference type="SUPFAM" id="SSF53335">
    <property type="entry name" value="S-adenosyl-L-methionine-dependent methyltransferases"/>
    <property type="match status" value="1"/>
</dbReference>
<dbReference type="SUPFAM" id="SSF53474">
    <property type="entry name" value="alpha/beta-Hydrolases"/>
    <property type="match status" value="1"/>
</dbReference>
<feature type="domain" description="Carrier" evidence="5">
    <location>
        <begin position="2043"/>
        <end position="2118"/>
    </location>
</feature>
<dbReference type="SUPFAM" id="SSF52777">
    <property type="entry name" value="CoA-dependent acyltransferases"/>
    <property type="match status" value="2"/>
</dbReference>
<dbReference type="InterPro" id="IPR020806">
    <property type="entry name" value="PKS_PP-bd"/>
</dbReference>
<dbReference type="CDD" id="cd02440">
    <property type="entry name" value="AdoMet_MTases"/>
    <property type="match status" value="1"/>
</dbReference>
<dbReference type="Gene3D" id="3.40.50.150">
    <property type="entry name" value="Vaccinia Virus protein VP39"/>
    <property type="match status" value="1"/>
</dbReference>
<accession>A0ABT7B9A4</accession>
<evidence type="ECO:0000256" key="3">
    <source>
        <dbReference type="ARBA" id="ARBA00022553"/>
    </source>
</evidence>
<dbReference type="CDD" id="cd17643">
    <property type="entry name" value="A_NRPS_Cytc1-like"/>
    <property type="match status" value="1"/>
</dbReference>
<dbReference type="EMBL" id="JAQOSO010000077">
    <property type="protein sequence ID" value="MDJ1175086.1"/>
    <property type="molecule type" value="Genomic_DNA"/>
</dbReference>
<dbReference type="InterPro" id="IPR000873">
    <property type="entry name" value="AMP-dep_synth/lig_dom"/>
</dbReference>